<dbReference type="Proteomes" id="UP000250166">
    <property type="component" value="Unassembled WGS sequence"/>
</dbReference>
<keyword evidence="2" id="KW-0449">Lipoprotein</keyword>
<evidence type="ECO:0000313" key="2">
    <source>
        <dbReference type="EMBL" id="SQC36477.1"/>
    </source>
</evidence>
<name>A0A2X3EN86_9HELI</name>
<dbReference type="InterPro" id="IPR038706">
    <property type="entry name" value="Type_VI_SciN-like_sf"/>
</dbReference>
<dbReference type="Pfam" id="PF12790">
    <property type="entry name" value="T6SS-SciN"/>
    <property type="match status" value="1"/>
</dbReference>
<protein>
    <submittedName>
        <fullName evidence="2">Type VI secretion lipoprotein</fullName>
    </submittedName>
</protein>
<dbReference type="EMBL" id="UAWL01000031">
    <property type="protein sequence ID" value="SQC36477.1"/>
    <property type="molecule type" value="Genomic_DNA"/>
</dbReference>
<keyword evidence="1" id="KW-0732">Signal</keyword>
<accession>A0A2X3EN86</accession>
<evidence type="ECO:0000256" key="1">
    <source>
        <dbReference type="SAM" id="SignalP"/>
    </source>
</evidence>
<gene>
    <name evidence="2" type="ORF">NCTC13102_02284</name>
</gene>
<feature type="signal peptide" evidence="1">
    <location>
        <begin position="1"/>
        <end position="23"/>
    </location>
</feature>
<sequence>MYQKILILALCLLFGACSNNVSVKISNIEKSNLNNRFDDVPVTLIIYKLKDVKKFEEASDKDLITREDGALGKDKIDSIKLQIAPKSEIVAIKVKDKEVPYIGLLALFASDTKKVTKTWVKTKDASGLWSRFWNEKTLKFEITQEGIKTIK</sequence>
<dbReference type="Gene3D" id="2.60.40.4150">
    <property type="entry name" value="Type VI secretion system, lipoprotein SciN"/>
    <property type="match status" value="1"/>
</dbReference>
<reference evidence="2 3" key="1">
    <citation type="submission" date="2018-06" db="EMBL/GenBank/DDBJ databases">
        <authorList>
            <consortium name="Pathogen Informatics"/>
            <person name="Doyle S."/>
        </authorList>
    </citation>
    <scope>NUCLEOTIDE SEQUENCE [LARGE SCALE GENOMIC DNA]</scope>
    <source>
        <strain evidence="2 3">NCTC13102</strain>
    </source>
</reference>
<evidence type="ECO:0000313" key="3">
    <source>
        <dbReference type="Proteomes" id="UP000250166"/>
    </source>
</evidence>
<dbReference type="PROSITE" id="PS51257">
    <property type="entry name" value="PROKAR_LIPOPROTEIN"/>
    <property type="match status" value="1"/>
</dbReference>
<dbReference type="RefSeq" id="WP_112059303.1">
    <property type="nucleotide sequence ID" value="NZ_UAWL01000031.1"/>
</dbReference>
<feature type="chain" id="PRO_5015958078" evidence="1">
    <location>
        <begin position="24"/>
        <end position="151"/>
    </location>
</feature>
<dbReference type="InterPro" id="IPR017734">
    <property type="entry name" value="T6SS_SciN"/>
</dbReference>
<dbReference type="AlphaFoldDB" id="A0A2X3EN86"/>
<proteinExistence type="predicted"/>
<dbReference type="NCBIfam" id="TIGR03352">
    <property type="entry name" value="VI_chp_3"/>
    <property type="match status" value="1"/>
</dbReference>
<organism evidence="2 3">
    <name type="scientific">Helicobacter fennelliae</name>
    <dbReference type="NCBI Taxonomy" id="215"/>
    <lineage>
        <taxon>Bacteria</taxon>
        <taxon>Pseudomonadati</taxon>
        <taxon>Campylobacterota</taxon>
        <taxon>Epsilonproteobacteria</taxon>
        <taxon>Campylobacterales</taxon>
        <taxon>Helicobacteraceae</taxon>
        <taxon>Helicobacter</taxon>
    </lineage>
</organism>